<accession>A0ABQ4DTT2</accession>
<keyword evidence="2" id="KW-1133">Transmembrane helix</keyword>
<protein>
    <recommendedName>
        <fullName evidence="5">Serine/threonine protein kinase</fullName>
    </recommendedName>
</protein>
<evidence type="ECO:0000313" key="4">
    <source>
        <dbReference type="Proteomes" id="UP000646749"/>
    </source>
</evidence>
<organism evidence="3 4">
    <name type="scientific">Plantactinospora endophytica</name>
    <dbReference type="NCBI Taxonomy" id="673535"/>
    <lineage>
        <taxon>Bacteria</taxon>
        <taxon>Bacillati</taxon>
        <taxon>Actinomycetota</taxon>
        <taxon>Actinomycetes</taxon>
        <taxon>Micromonosporales</taxon>
        <taxon>Micromonosporaceae</taxon>
        <taxon>Plantactinospora</taxon>
    </lineage>
</organism>
<feature type="compositionally biased region" description="Pro residues" evidence="1">
    <location>
        <begin position="129"/>
        <end position="147"/>
    </location>
</feature>
<evidence type="ECO:0008006" key="5">
    <source>
        <dbReference type="Google" id="ProtNLM"/>
    </source>
</evidence>
<proteinExistence type="predicted"/>
<keyword evidence="2" id="KW-0472">Membrane</keyword>
<name>A0ABQ4DTT2_9ACTN</name>
<sequence length="325" mass="34001">MARLPGRLCGPAVVFTRDMPVDVPGVPEGAEARPGAAWGAGAVTRIGLPASGPELPAPPGGGGRDRRLWWFAGAAGAVLVIGLVVVLGLTVSAGVDPIWSRPEAPTDVRPPLARKCPPPGSPGAATPGVPGPSGPEPTNPVVPPAGPGQPLDGERTVDPDAGISYATYGTPWQPWRTVWSAGTLEVPYKVGQHFVTEREYDGFSDYHASILSAAVPAAENDALTFDLECVGRQVSTDVRGEYYPQPNRSASIRDGRTTLGGRPAWVSVFRLHFTRPGLRATDELVGVACIDVGRSTAAVLFISVPGTHPEFDWVVEHALASVRPV</sequence>
<evidence type="ECO:0000313" key="3">
    <source>
        <dbReference type="EMBL" id="GIG85860.1"/>
    </source>
</evidence>
<keyword evidence="4" id="KW-1185">Reference proteome</keyword>
<evidence type="ECO:0000256" key="1">
    <source>
        <dbReference type="SAM" id="MobiDB-lite"/>
    </source>
</evidence>
<reference evidence="3 4" key="1">
    <citation type="submission" date="2021-01" db="EMBL/GenBank/DDBJ databases">
        <title>Whole genome shotgun sequence of Plantactinospora endophytica NBRC 110450.</title>
        <authorList>
            <person name="Komaki H."/>
            <person name="Tamura T."/>
        </authorList>
    </citation>
    <scope>NUCLEOTIDE SEQUENCE [LARGE SCALE GENOMIC DNA]</scope>
    <source>
        <strain evidence="3 4">NBRC 110450</strain>
    </source>
</reference>
<feature type="transmembrane region" description="Helical" evidence="2">
    <location>
        <begin position="68"/>
        <end position="91"/>
    </location>
</feature>
<keyword evidence="2" id="KW-0812">Transmembrane</keyword>
<dbReference type="Proteomes" id="UP000646749">
    <property type="component" value="Unassembled WGS sequence"/>
</dbReference>
<dbReference type="EMBL" id="BONW01000002">
    <property type="protein sequence ID" value="GIG85860.1"/>
    <property type="molecule type" value="Genomic_DNA"/>
</dbReference>
<comment type="caution">
    <text evidence="3">The sequence shown here is derived from an EMBL/GenBank/DDBJ whole genome shotgun (WGS) entry which is preliminary data.</text>
</comment>
<feature type="region of interest" description="Disordered" evidence="1">
    <location>
        <begin position="96"/>
        <end position="162"/>
    </location>
</feature>
<gene>
    <name evidence="3" type="ORF">Pen02_07960</name>
</gene>
<evidence type="ECO:0000256" key="2">
    <source>
        <dbReference type="SAM" id="Phobius"/>
    </source>
</evidence>